<evidence type="ECO:0000313" key="5">
    <source>
        <dbReference type="Proteomes" id="UP000712527"/>
    </source>
</evidence>
<evidence type="ECO:0000256" key="2">
    <source>
        <dbReference type="PROSITE-ProRule" id="PRU00335"/>
    </source>
</evidence>
<evidence type="ECO:0000256" key="1">
    <source>
        <dbReference type="ARBA" id="ARBA00023125"/>
    </source>
</evidence>
<feature type="domain" description="HTH tetR-type" evidence="3">
    <location>
        <begin position="7"/>
        <end position="67"/>
    </location>
</feature>
<comment type="caution">
    <text evidence="4">The sequence shown here is derived from an EMBL/GenBank/DDBJ whole genome shotgun (WGS) entry which is preliminary data.</text>
</comment>
<keyword evidence="1 2" id="KW-0238">DNA-binding</keyword>
<dbReference type="SUPFAM" id="SSF46689">
    <property type="entry name" value="Homeodomain-like"/>
    <property type="match status" value="1"/>
</dbReference>
<accession>A0ABS2F0W7</accession>
<dbReference type="PROSITE" id="PS50977">
    <property type="entry name" value="HTH_TETR_2"/>
    <property type="match status" value="1"/>
</dbReference>
<dbReference type="InterPro" id="IPR009057">
    <property type="entry name" value="Homeodomain-like_sf"/>
</dbReference>
<feature type="DNA-binding region" description="H-T-H motif" evidence="2">
    <location>
        <begin position="30"/>
        <end position="49"/>
    </location>
</feature>
<keyword evidence="5" id="KW-1185">Reference proteome</keyword>
<protein>
    <submittedName>
        <fullName evidence="4">TetR/AcrR family transcriptional regulator</fullName>
    </submittedName>
</protein>
<sequence>MADLRTTKTLRALREAFLGLRRELPLERVTVRALCERAEIGKATFYLHYHSIYDLSDELQRDLVSRVVDEVGAPETLLEQPAETARLLCRAFERRQDEVDALFSCGQEHRLSECLEAELRRRLGSVGNGTVKSDVLLTYLVAGGYQAYARFAHGAGPEERECIVDAIGEASAAVSRLV</sequence>
<dbReference type="InterPro" id="IPR001647">
    <property type="entry name" value="HTH_TetR"/>
</dbReference>
<dbReference type="Proteomes" id="UP000712527">
    <property type="component" value="Unassembled WGS sequence"/>
</dbReference>
<dbReference type="RefSeq" id="WP_204792600.1">
    <property type="nucleotide sequence ID" value="NZ_JACSNQ010000002.1"/>
</dbReference>
<dbReference type="EMBL" id="JACSNQ010000002">
    <property type="protein sequence ID" value="MBM6774233.1"/>
    <property type="molecule type" value="Genomic_DNA"/>
</dbReference>
<reference evidence="4 5" key="1">
    <citation type="journal article" date="2021" name="Sci. Rep.">
        <title>The distribution of antibiotic resistance genes in chicken gut microbiota commensals.</title>
        <authorList>
            <person name="Juricova H."/>
            <person name="Matiasovicova J."/>
            <person name="Kubasova T."/>
            <person name="Cejkova D."/>
            <person name="Rychlik I."/>
        </authorList>
    </citation>
    <scope>NUCLEOTIDE SEQUENCE [LARGE SCALE GENOMIC DNA]</scope>
    <source>
        <strain evidence="4 5">An794</strain>
    </source>
</reference>
<organism evidence="4 5">
    <name type="scientific">Olsenella profusa</name>
    <dbReference type="NCBI Taxonomy" id="138595"/>
    <lineage>
        <taxon>Bacteria</taxon>
        <taxon>Bacillati</taxon>
        <taxon>Actinomycetota</taxon>
        <taxon>Coriobacteriia</taxon>
        <taxon>Coriobacteriales</taxon>
        <taxon>Atopobiaceae</taxon>
        <taxon>Olsenella</taxon>
    </lineage>
</organism>
<evidence type="ECO:0000259" key="3">
    <source>
        <dbReference type="PROSITE" id="PS50977"/>
    </source>
</evidence>
<evidence type="ECO:0000313" key="4">
    <source>
        <dbReference type="EMBL" id="MBM6774233.1"/>
    </source>
</evidence>
<proteinExistence type="predicted"/>
<gene>
    <name evidence="4" type="ORF">H9X80_01525</name>
</gene>
<dbReference type="Gene3D" id="1.10.357.10">
    <property type="entry name" value="Tetracycline Repressor, domain 2"/>
    <property type="match status" value="1"/>
</dbReference>
<name>A0ABS2F0W7_9ACTN</name>